<dbReference type="Proteomes" id="UP000030153">
    <property type="component" value="Unassembled WGS sequence"/>
</dbReference>
<proteinExistence type="predicted"/>
<dbReference type="STRING" id="1385513.N780_07950"/>
<organism evidence="1 2">
    <name type="scientific">Pontibacillus chungwhensis BH030062</name>
    <dbReference type="NCBI Taxonomy" id="1385513"/>
    <lineage>
        <taxon>Bacteria</taxon>
        <taxon>Bacillati</taxon>
        <taxon>Bacillota</taxon>
        <taxon>Bacilli</taxon>
        <taxon>Bacillales</taxon>
        <taxon>Bacillaceae</taxon>
        <taxon>Pontibacillus</taxon>
    </lineage>
</organism>
<accession>A0A0A2UWL0</accession>
<comment type="caution">
    <text evidence="1">The sequence shown here is derived from an EMBL/GenBank/DDBJ whole genome shotgun (WGS) entry which is preliminary data.</text>
</comment>
<gene>
    <name evidence="1" type="ORF">N780_07950</name>
</gene>
<sequence>MITEHSSPYLCPNCKTNKTRFNLIEQVVTPVKKNPQTGEIVEEYEDLSSQPMHMQYRGPEIRVQCAACGVIEEEISFIKRAEYNKSS</sequence>
<dbReference type="AlphaFoldDB" id="A0A0A2UWL0"/>
<name>A0A0A2UWL0_9BACI</name>
<evidence type="ECO:0000313" key="2">
    <source>
        <dbReference type="Proteomes" id="UP000030153"/>
    </source>
</evidence>
<dbReference type="eggNOG" id="ENOG50333R2">
    <property type="taxonomic scope" value="Bacteria"/>
</dbReference>
<dbReference type="EMBL" id="AVBG01000007">
    <property type="protein sequence ID" value="KGP91163.1"/>
    <property type="molecule type" value="Genomic_DNA"/>
</dbReference>
<keyword evidence="2" id="KW-1185">Reference proteome</keyword>
<dbReference type="RefSeq" id="WP_036783413.1">
    <property type="nucleotide sequence ID" value="NZ_AVBG01000007.1"/>
</dbReference>
<evidence type="ECO:0000313" key="1">
    <source>
        <dbReference type="EMBL" id="KGP91163.1"/>
    </source>
</evidence>
<dbReference type="OrthoDB" id="2382008at2"/>
<reference evidence="1 2" key="1">
    <citation type="submission" date="2013-08" db="EMBL/GenBank/DDBJ databases">
        <title>Genome of Pontibacillus chungwhensis.</title>
        <authorList>
            <person name="Wang Q."/>
            <person name="Wang G."/>
        </authorList>
    </citation>
    <scope>NUCLEOTIDE SEQUENCE [LARGE SCALE GENOMIC DNA]</scope>
    <source>
        <strain evidence="1 2">BH030062</strain>
    </source>
</reference>
<protein>
    <submittedName>
        <fullName evidence="1">DNA alkylation repair protein</fullName>
    </submittedName>
</protein>